<feature type="domain" description="Guanylate cyclase" evidence="8">
    <location>
        <begin position="527"/>
        <end position="654"/>
    </location>
</feature>
<dbReference type="CDD" id="cd06225">
    <property type="entry name" value="HAMP"/>
    <property type="match status" value="1"/>
</dbReference>
<feature type="transmembrane region" description="Helical" evidence="7">
    <location>
        <begin position="12"/>
        <end position="31"/>
    </location>
</feature>
<reference evidence="10 11" key="1">
    <citation type="journal article" date="2008" name="Proc. Natl. Acad. Sci. U.S.A.">
        <title>Niche adaptation and genome expansion in the chlorophyll d-producing cyanobacterium Acaryochloris marina.</title>
        <authorList>
            <person name="Swingley W.D."/>
            <person name="Chen M."/>
            <person name="Cheung P.C."/>
            <person name="Conrad A.L."/>
            <person name="Dejesa L.C."/>
            <person name="Hao J."/>
            <person name="Honchak B.M."/>
            <person name="Karbach L.E."/>
            <person name="Kurdoglu A."/>
            <person name="Lahiri S."/>
            <person name="Mastrian S.D."/>
            <person name="Miyashita H."/>
            <person name="Page L."/>
            <person name="Ramakrishna P."/>
            <person name="Satoh S."/>
            <person name="Sattley W.M."/>
            <person name="Shimada Y."/>
            <person name="Taylor H.L."/>
            <person name="Tomo T."/>
            <person name="Tsuchiya T."/>
            <person name="Wang Z.T."/>
            <person name="Raymond J."/>
            <person name="Mimuro M."/>
            <person name="Blankenship R.E."/>
            <person name="Touchman J.W."/>
        </authorList>
    </citation>
    <scope>NUCLEOTIDE SEQUENCE [LARGE SCALE GENOMIC DNA]</scope>
    <source>
        <strain evidence="11">MBIC 11017</strain>
    </source>
</reference>
<dbReference type="PANTHER" id="PTHR11920">
    <property type="entry name" value="GUANYLYL CYCLASE"/>
    <property type="match status" value="1"/>
</dbReference>
<evidence type="ECO:0000256" key="1">
    <source>
        <dbReference type="ARBA" id="ARBA00004370"/>
    </source>
</evidence>
<keyword evidence="4 7" id="KW-1133">Transmembrane helix</keyword>
<dbReference type="PROSITE" id="PS50885">
    <property type="entry name" value="HAMP"/>
    <property type="match status" value="1"/>
</dbReference>
<dbReference type="InterPro" id="IPR003660">
    <property type="entry name" value="HAMP_dom"/>
</dbReference>
<name>B0C6L1_ACAM1</name>
<dbReference type="CDD" id="cd07302">
    <property type="entry name" value="CHD"/>
    <property type="match status" value="1"/>
</dbReference>
<feature type="transmembrane region" description="Helical" evidence="7">
    <location>
        <begin position="415"/>
        <end position="438"/>
    </location>
</feature>
<dbReference type="SMART" id="SM00304">
    <property type="entry name" value="HAMP"/>
    <property type="match status" value="1"/>
</dbReference>
<evidence type="ECO:0000256" key="3">
    <source>
        <dbReference type="ARBA" id="ARBA00022741"/>
    </source>
</evidence>
<dbReference type="RefSeq" id="WP_012161964.1">
    <property type="nucleotide sequence ID" value="NC_009925.1"/>
</dbReference>
<dbReference type="EMBL" id="CP000828">
    <property type="protein sequence ID" value="ABW26432.1"/>
    <property type="molecule type" value="Genomic_DNA"/>
</dbReference>
<keyword evidence="2 7" id="KW-0812">Transmembrane</keyword>
<dbReference type="Proteomes" id="UP000000268">
    <property type="component" value="Chromosome"/>
</dbReference>
<dbReference type="eggNOG" id="COG2114">
    <property type="taxonomic scope" value="Bacteria"/>
</dbReference>
<organism evidence="10 11">
    <name type="scientific">Acaryochloris marina (strain MBIC 11017)</name>
    <dbReference type="NCBI Taxonomy" id="329726"/>
    <lineage>
        <taxon>Bacteria</taxon>
        <taxon>Bacillati</taxon>
        <taxon>Cyanobacteriota</taxon>
        <taxon>Cyanophyceae</taxon>
        <taxon>Acaryochloridales</taxon>
        <taxon>Acaryochloridaceae</taxon>
        <taxon>Acaryochloris</taxon>
    </lineage>
</organism>
<dbReference type="KEGG" id="amr:AM1_1401"/>
<dbReference type="InterPro" id="IPR001054">
    <property type="entry name" value="A/G_cyclase"/>
</dbReference>
<dbReference type="Gene3D" id="1.10.8.500">
    <property type="entry name" value="HAMP domain in histidine kinase"/>
    <property type="match status" value="1"/>
</dbReference>
<keyword evidence="11" id="KW-1185">Reference proteome</keyword>
<dbReference type="GO" id="GO:0016020">
    <property type="term" value="C:membrane"/>
    <property type="evidence" value="ECO:0007669"/>
    <property type="project" value="UniProtKB-SubCell"/>
</dbReference>
<gene>
    <name evidence="10" type="ordered locus">AM1_1401</name>
</gene>
<evidence type="ECO:0000313" key="10">
    <source>
        <dbReference type="EMBL" id="ABW26432.1"/>
    </source>
</evidence>
<keyword evidence="6" id="KW-0456">Lyase</keyword>
<dbReference type="InterPro" id="IPR050401">
    <property type="entry name" value="Cyclic_nucleotide_synthase"/>
</dbReference>
<dbReference type="GO" id="GO:0009190">
    <property type="term" value="P:cyclic nucleotide biosynthetic process"/>
    <property type="evidence" value="ECO:0007669"/>
    <property type="project" value="InterPro"/>
</dbReference>
<dbReference type="SMART" id="SM00044">
    <property type="entry name" value="CYCc"/>
    <property type="match status" value="1"/>
</dbReference>
<proteinExistence type="predicted"/>
<dbReference type="Gene3D" id="3.30.70.1230">
    <property type="entry name" value="Nucleotide cyclase"/>
    <property type="match status" value="1"/>
</dbReference>
<keyword evidence="3" id="KW-0547">Nucleotide-binding</keyword>
<dbReference type="PROSITE" id="PS50125">
    <property type="entry name" value="GUANYLATE_CYCLASE_2"/>
    <property type="match status" value="1"/>
</dbReference>
<evidence type="ECO:0000256" key="2">
    <source>
        <dbReference type="ARBA" id="ARBA00022692"/>
    </source>
</evidence>
<feature type="domain" description="HAMP" evidence="9">
    <location>
        <begin position="435"/>
        <end position="487"/>
    </location>
</feature>
<evidence type="ECO:0000256" key="7">
    <source>
        <dbReference type="SAM" id="Phobius"/>
    </source>
</evidence>
<evidence type="ECO:0000256" key="6">
    <source>
        <dbReference type="ARBA" id="ARBA00023239"/>
    </source>
</evidence>
<dbReference type="Gene3D" id="3.30.450.20">
    <property type="entry name" value="PAS domain"/>
    <property type="match status" value="1"/>
</dbReference>
<dbReference type="PANTHER" id="PTHR11920:SF335">
    <property type="entry name" value="GUANYLATE CYCLASE"/>
    <property type="match status" value="1"/>
</dbReference>
<dbReference type="GO" id="GO:0035556">
    <property type="term" value="P:intracellular signal transduction"/>
    <property type="evidence" value="ECO:0007669"/>
    <property type="project" value="InterPro"/>
</dbReference>
<dbReference type="SUPFAM" id="SSF55073">
    <property type="entry name" value="Nucleotide cyclase"/>
    <property type="match status" value="1"/>
</dbReference>
<dbReference type="SUPFAM" id="SSF158472">
    <property type="entry name" value="HAMP domain-like"/>
    <property type="match status" value="1"/>
</dbReference>
<evidence type="ECO:0000256" key="5">
    <source>
        <dbReference type="ARBA" id="ARBA00023136"/>
    </source>
</evidence>
<evidence type="ECO:0000259" key="8">
    <source>
        <dbReference type="PROSITE" id="PS50125"/>
    </source>
</evidence>
<dbReference type="InterPro" id="IPR029787">
    <property type="entry name" value="Nucleotide_cyclase"/>
</dbReference>
<dbReference type="STRING" id="329726.AM1_1401"/>
<dbReference type="OrthoDB" id="315417at2"/>
<protein>
    <submittedName>
        <fullName evidence="10">Cyclase, putative</fullName>
    </submittedName>
</protein>
<evidence type="ECO:0000313" key="11">
    <source>
        <dbReference type="Proteomes" id="UP000000268"/>
    </source>
</evidence>
<comment type="subcellular location">
    <subcellularLocation>
        <location evidence="1">Membrane</location>
    </subcellularLocation>
</comment>
<dbReference type="Pfam" id="PF00211">
    <property type="entry name" value="Guanylate_cyc"/>
    <property type="match status" value="1"/>
</dbReference>
<dbReference type="AlphaFoldDB" id="B0C6L1"/>
<evidence type="ECO:0000259" key="9">
    <source>
        <dbReference type="PROSITE" id="PS50885"/>
    </source>
</evidence>
<dbReference type="GO" id="GO:0004016">
    <property type="term" value="F:adenylate cyclase activity"/>
    <property type="evidence" value="ECO:0007669"/>
    <property type="project" value="UniProtKB-ARBA"/>
</dbReference>
<sequence length="699" mass="78319">MLKKLSIQSKLTLMFLGVSVSSILVIAFIGYNSGKAVLTRRIFNQLTSLRTSKSYEVRSFFDQLNHQMRFLSDDPTTKEAMKAFRQAHQELKSQKIPSQWQQAIQAYYQKEFIQPLDANIDGEPQVQTYLPLGNSDVYLQYHYTIKTPDFDEKVKIDNPGDGSKYTQVHQRYHPTFRSLVSEFTYEDLFLIDPKSGKVVYSAYKGVDFSTDLESGPYSQSVLAQAFREVVRKGEPKFVTFTDFEPYRPSLNSPAAIIASPLFEGGELIGVMALQVNINKIDEVMTNGRRWQDMGLGKSGETYLVGPDFLLRSNSRFLLENSPSYFQSLTQSGLEASQIERMRRQKNSILEQEVKTVAAQRALLGNSGIDIVNDYRGIPVLSSYSTLQVKGLDWAILAEMDADEAFAPITEFQKQVLISTAILILVITILALLLSRLFVKPIQTLIAGFRQLSEGNTDVTVSMNSQDEFHDLAVSFNQMVESLSHKTQALEHQSQENEQLLSCILPEPVAQRLKSGEEQIADSYANVTVLFADLIGFTDLAEILSASEIVALLNELVRAFDEAAERFGVEKIKTIGSGYMAVCGLSVPRLDHTKRIMDFGIEITRIVQRFNQTHQTALKARVGINSGAVVAGIVGRSKFIYDLWGDTVNIAHRMQTAGKGDTVQVSQSVHNQLGDIYEFENGREVEISGDNKLPAWLLKI</sequence>
<evidence type="ECO:0000256" key="4">
    <source>
        <dbReference type="ARBA" id="ARBA00022989"/>
    </source>
</evidence>
<dbReference type="HOGENOM" id="CLU_015967_0_0_3"/>
<accession>B0C6L1</accession>
<dbReference type="eggNOG" id="COG5000">
    <property type="taxonomic scope" value="Bacteria"/>
</dbReference>
<keyword evidence="5 7" id="KW-0472">Membrane</keyword>
<dbReference type="Pfam" id="PF00672">
    <property type="entry name" value="HAMP"/>
    <property type="match status" value="1"/>
</dbReference>
<dbReference type="GO" id="GO:0000166">
    <property type="term" value="F:nucleotide binding"/>
    <property type="evidence" value="ECO:0007669"/>
    <property type="project" value="UniProtKB-KW"/>
</dbReference>